<dbReference type="Gene3D" id="3.10.20.30">
    <property type="match status" value="1"/>
</dbReference>
<dbReference type="InterPro" id="IPR010035">
    <property type="entry name" value="Thi_S"/>
</dbReference>
<dbReference type="Pfam" id="PF02597">
    <property type="entry name" value="ThiS"/>
    <property type="match status" value="1"/>
</dbReference>
<dbReference type="InterPro" id="IPR003749">
    <property type="entry name" value="ThiS/MoaD-like"/>
</dbReference>
<dbReference type="InterPro" id="IPR016155">
    <property type="entry name" value="Mopterin_synth/thiamin_S_b"/>
</dbReference>
<sequence length="72" mass="7469">MPNLSLTVNGTDRSDVPTGTTVDGLLDILDMPHRDRGVAVAVDAEVVPRTAWATTVLADGDQVEVLVAVQGG</sequence>
<dbReference type="SUPFAM" id="SSF54285">
    <property type="entry name" value="MoaD/ThiS"/>
    <property type="match status" value="1"/>
</dbReference>
<dbReference type="RefSeq" id="WP_354699971.1">
    <property type="nucleotide sequence ID" value="NZ_CP114014.1"/>
</dbReference>
<dbReference type="AlphaFoldDB" id="A0AAU7API9"/>
<name>A0AAU7API9_9ACTN</name>
<reference evidence="1" key="1">
    <citation type="submission" date="2022-12" db="EMBL/GenBank/DDBJ databases">
        <title>Paraconexibacter alkalitolerans sp. nov. and Baekduia alba sp. nov., isolated from soil and emended description of the genera Paraconexibacter (Chun et al., 2020) and Baekduia (An et al., 2020).</title>
        <authorList>
            <person name="Vieira S."/>
            <person name="Huber K.J."/>
            <person name="Geppert A."/>
            <person name="Wolf J."/>
            <person name="Neumann-Schaal M."/>
            <person name="Muesken M."/>
            <person name="Overmann J."/>
        </authorList>
    </citation>
    <scope>NUCLEOTIDE SEQUENCE</scope>
    <source>
        <strain evidence="1">AEG42_29</strain>
    </source>
</reference>
<accession>A0AAU7API9</accession>
<dbReference type="EMBL" id="CP114014">
    <property type="protein sequence ID" value="XAY03414.1"/>
    <property type="molecule type" value="Genomic_DNA"/>
</dbReference>
<protein>
    <recommendedName>
        <fullName evidence="2">Thiamine biosynthesis protein ThiS</fullName>
    </recommendedName>
</protein>
<evidence type="ECO:0008006" key="2">
    <source>
        <dbReference type="Google" id="ProtNLM"/>
    </source>
</evidence>
<evidence type="ECO:0000313" key="1">
    <source>
        <dbReference type="EMBL" id="XAY03414.1"/>
    </source>
</evidence>
<dbReference type="PANTHER" id="PTHR34472">
    <property type="entry name" value="SULFUR CARRIER PROTEIN THIS"/>
    <property type="match status" value="1"/>
</dbReference>
<dbReference type="NCBIfam" id="TIGR01683">
    <property type="entry name" value="thiS"/>
    <property type="match status" value="1"/>
</dbReference>
<dbReference type="KEGG" id="parq:DSM112329_00229"/>
<dbReference type="CDD" id="cd00565">
    <property type="entry name" value="Ubl_ThiS"/>
    <property type="match status" value="1"/>
</dbReference>
<gene>
    <name evidence="1" type="ORF">DSM112329_00229</name>
</gene>
<organism evidence="1">
    <name type="scientific">Paraconexibacter sp. AEG42_29</name>
    <dbReference type="NCBI Taxonomy" id="2997339"/>
    <lineage>
        <taxon>Bacteria</taxon>
        <taxon>Bacillati</taxon>
        <taxon>Actinomycetota</taxon>
        <taxon>Thermoleophilia</taxon>
        <taxon>Solirubrobacterales</taxon>
        <taxon>Paraconexibacteraceae</taxon>
        <taxon>Paraconexibacter</taxon>
    </lineage>
</organism>
<proteinExistence type="predicted"/>
<dbReference type="PANTHER" id="PTHR34472:SF1">
    <property type="entry name" value="SULFUR CARRIER PROTEIN THIS"/>
    <property type="match status" value="1"/>
</dbReference>
<dbReference type="InterPro" id="IPR012675">
    <property type="entry name" value="Beta-grasp_dom_sf"/>
</dbReference>